<keyword evidence="10" id="KW-1185">Reference proteome</keyword>
<dbReference type="SMART" id="SM00346">
    <property type="entry name" value="HTH_ICLR"/>
    <property type="match status" value="1"/>
</dbReference>
<dbReference type="GO" id="GO:0003700">
    <property type="term" value="F:DNA-binding transcription factor activity"/>
    <property type="evidence" value="ECO:0007669"/>
    <property type="project" value="TreeGrafter"/>
</dbReference>
<dbReference type="PROSITE" id="PS51078">
    <property type="entry name" value="ICLR_ED"/>
    <property type="match status" value="1"/>
</dbReference>
<reference evidence="9" key="1">
    <citation type="submission" date="2022-01" db="EMBL/GenBank/DDBJ databases">
        <title>Nocardioidaceae gen. sp. A5X3R13.</title>
        <authorList>
            <person name="Lopez Marin M.A."/>
            <person name="Uhlik O."/>
        </authorList>
    </citation>
    <scope>NUCLEOTIDE SEQUENCE</scope>
    <source>
        <strain evidence="9">A5X3R13</strain>
    </source>
</reference>
<dbReference type="AlphaFoldDB" id="A0AA46TJ38"/>
<evidence type="ECO:0000256" key="4">
    <source>
        <dbReference type="ARBA" id="ARBA00023163"/>
    </source>
</evidence>
<dbReference type="KEGG" id="sgrg:L0C25_01645"/>
<protein>
    <recommendedName>
        <fullName evidence="6">Glycerol operon regulatory protein</fullName>
    </recommendedName>
</protein>
<accession>A0AA46TJ38</accession>
<organism evidence="9 10">
    <name type="scientific">Solicola gregarius</name>
    <dbReference type="NCBI Taxonomy" id="2908642"/>
    <lineage>
        <taxon>Bacteria</taxon>
        <taxon>Bacillati</taxon>
        <taxon>Actinomycetota</taxon>
        <taxon>Actinomycetes</taxon>
        <taxon>Propionibacteriales</taxon>
        <taxon>Nocardioidaceae</taxon>
        <taxon>Solicola</taxon>
    </lineage>
</organism>
<dbReference type="PANTHER" id="PTHR30136">
    <property type="entry name" value="HELIX-TURN-HELIX TRANSCRIPTIONAL REGULATOR, ICLR FAMILY"/>
    <property type="match status" value="1"/>
</dbReference>
<feature type="domain" description="HTH iclR-type" evidence="7">
    <location>
        <begin position="10"/>
        <end position="71"/>
    </location>
</feature>
<dbReference type="InterPro" id="IPR005471">
    <property type="entry name" value="Tscrpt_reg_IclR_N"/>
</dbReference>
<dbReference type="RefSeq" id="WP_271634635.1">
    <property type="nucleotide sequence ID" value="NZ_CP094970.1"/>
</dbReference>
<dbReference type="FunFam" id="1.10.10.10:FF:000056">
    <property type="entry name" value="IclR family transcriptional regulator"/>
    <property type="match status" value="1"/>
</dbReference>
<gene>
    <name evidence="9" type="ORF">L0C25_01645</name>
</gene>
<feature type="domain" description="IclR-ED" evidence="8">
    <location>
        <begin position="72"/>
        <end position="250"/>
    </location>
</feature>
<evidence type="ECO:0000313" key="10">
    <source>
        <dbReference type="Proteomes" id="UP001164390"/>
    </source>
</evidence>
<dbReference type="InterPro" id="IPR036390">
    <property type="entry name" value="WH_DNA-bd_sf"/>
</dbReference>
<dbReference type="InterPro" id="IPR029016">
    <property type="entry name" value="GAF-like_dom_sf"/>
</dbReference>
<dbReference type="Gene3D" id="3.30.450.40">
    <property type="match status" value="1"/>
</dbReference>
<dbReference type="PANTHER" id="PTHR30136:SF24">
    <property type="entry name" value="HTH-TYPE TRANSCRIPTIONAL REPRESSOR ALLR"/>
    <property type="match status" value="1"/>
</dbReference>
<evidence type="ECO:0000256" key="3">
    <source>
        <dbReference type="ARBA" id="ARBA00023125"/>
    </source>
</evidence>
<sequence>MADQRRSGGVQSIARAFTLLELVAANGGVMGLSQLSQESGFPLPTIHRLVRTLVDLGYLRQEPSRRYALGPRLLLLADSSETMLNHVAIPHLRRVVDSAGETTNLAMLDGDQVAYVAQAPGSHSMRMFTEVGRRVSPHCTAVGKALLGESSETEIRELLARGGMERHTPHTLTDPDEFIAQVAQCRERGYALDEGEQEVGVRCVAVVVPSTSTRLAVSMSGPVPRMSDELVESAVPVLTKAAAALAADLG</sequence>
<evidence type="ECO:0000256" key="5">
    <source>
        <dbReference type="ARBA" id="ARBA00058938"/>
    </source>
</evidence>
<dbReference type="Pfam" id="PF09339">
    <property type="entry name" value="HTH_IclR"/>
    <property type="match status" value="1"/>
</dbReference>
<dbReference type="EMBL" id="CP094970">
    <property type="protein sequence ID" value="UYM05809.1"/>
    <property type="molecule type" value="Genomic_DNA"/>
</dbReference>
<dbReference type="GO" id="GO:0006071">
    <property type="term" value="P:glycerol metabolic process"/>
    <property type="evidence" value="ECO:0007669"/>
    <property type="project" value="UniProtKB-KW"/>
</dbReference>
<dbReference type="Proteomes" id="UP001164390">
    <property type="component" value="Chromosome"/>
</dbReference>
<dbReference type="GO" id="GO:0045892">
    <property type="term" value="P:negative regulation of DNA-templated transcription"/>
    <property type="evidence" value="ECO:0007669"/>
    <property type="project" value="TreeGrafter"/>
</dbReference>
<keyword evidence="2" id="KW-0805">Transcription regulation</keyword>
<comment type="function">
    <text evidence="5">May be an activator protein for the gylABX operon.</text>
</comment>
<evidence type="ECO:0000256" key="1">
    <source>
        <dbReference type="ARBA" id="ARBA00022798"/>
    </source>
</evidence>
<dbReference type="SUPFAM" id="SSF46785">
    <property type="entry name" value="Winged helix' DNA-binding domain"/>
    <property type="match status" value="1"/>
</dbReference>
<evidence type="ECO:0000313" key="9">
    <source>
        <dbReference type="EMBL" id="UYM05809.1"/>
    </source>
</evidence>
<proteinExistence type="predicted"/>
<evidence type="ECO:0000256" key="2">
    <source>
        <dbReference type="ARBA" id="ARBA00023015"/>
    </source>
</evidence>
<dbReference type="InterPro" id="IPR036388">
    <property type="entry name" value="WH-like_DNA-bd_sf"/>
</dbReference>
<keyword evidence="4" id="KW-0804">Transcription</keyword>
<dbReference type="InterPro" id="IPR014757">
    <property type="entry name" value="Tscrpt_reg_IclR_C"/>
</dbReference>
<evidence type="ECO:0000259" key="7">
    <source>
        <dbReference type="PROSITE" id="PS51077"/>
    </source>
</evidence>
<keyword evidence="1" id="KW-0319">Glycerol metabolism</keyword>
<dbReference type="GO" id="GO:0003677">
    <property type="term" value="F:DNA binding"/>
    <property type="evidence" value="ECO:0007669"/>
    <property type="project" value="UniProtKB-KW"/>
</dbReference>
<name>A0AA46TJ38_9ACTN</name>
<keyword evidence="3" id="KW-0238">DNA-binding</keyword>
<evidence type="ECO:0000259" key="8">
    <source>
        <dbReference type="PROSITE" id="PS51078"/>
    </source>
</evidence>
<dbReference type="InterPro" id="IPR050707">
    <property type="entry name" value="HTH_MetabolicPath_Reg"/>
</dbReference>
<dbReference type="SUPFAM" id="SSF55781">
    <property type="entry name" value="GAF domain-like"/>
    <property type="match status" value="1"/>
</dbReference>
<dbReference type="Gene3D" id="1.10.10.10">
    <property type="entry name" value="Winged helix-like DNA-binding domain superfamily/Winged helix DNA-binding domain"/>
    <property type="match status" value="1"/>
</dbReference>
<dbReference type="PROSITE" id="PS51077">
    <property type="entry name" value="HTH_ICLR"/>
    <property type="match status" value="1"/>
</dbReference>
<dbReference type="Pfam" id="PF01614">
    <property type="entry name" value="IclR_C"/>
    <property type="match status" value="1"/>
</dbReference>
<evidence type="ECO:0000256" key="6">
    <source>
        <dbReference type="ARBA" id="ARBA00070406"/>
    </source>
</evidence>